<dbReference type="RefSeq" id="XP_066929597.1">
    <property type="nucleotide sequence ID" value="XM_067073496.1"/>
</dbReference>
<dbReference type="EnsemblMetazoa" id="CLYHEMT014147.1">
    <property type="protein sequence ID" value="CLYHEMP014147.1"/>
    <property type="gene ID" value="CLYHEMG014147"/>
</dbReference>
<proteinExistence type="predicted"/>
<evidence type="ECO:0008006" key="4">
    <source>
        <dbReference type="Google" id="ProtNLM"/>
    </source>
</evidence>
<reference evidence="2" key="1">
    <citation type="submission" date="2021-01" db="UniProtKB">
        <authorList>
            <consortium name="EnsemblMetazoa"/>
        </authorList>
    </citation>
    <scope>IDENTIFICATION</scope>
</reference>
<dbReference type="EnsemblMetazoa" id="CLYHEMT014147.3">
    <property type="protein sequence ID" value="CLYHEMP014147.3"/>
    <property type="gene ID" value="CLYHEMG014147"/>
</dbReference>
<dbReference type="GeneID" id="136817156"/>
<accession>A0A7M5WX50</accession>
<keyword evidence="1" id="KW-0732">Signal</keyword>
<organism evidence="2 3">
    <name type="scientific">Clytia hemisphaerica</name>
    <dbReference type="NCBI Taxonomy" id="252671"/>
    <lineage>
        <taxon>Eukaryota</taxon>
        <taxon>Metazoa</taxon>
        <taxon>Cnidaria</taxon>
        <taxon>Hydrozoa</taxon>
        <taxon>Hydroidolina</taxon>
        <taxon>Leptothecata</taxon>
        <taxon>Obeliida</taxon>
        <taxon>Clytiidae</taxon>
        <taxon>Clytia</taxon>
    </lineage>
</organism>
<keyword evidence="3" id="KW-1185">Reference proteome</keyword>
<evidence type="ECO:0000256" key="1">
    <source>
        <dbReference type="SAM" id="SignalP"/>
    </source>
</evidence>
<protein>
    <recommendedName>
        <fullName evidence="4">Cnidarian restricted protein</fullName>
    </recommendedName>
</protein>
<evidence type="ECO:0000313" key="3">
    <source>
        <dbReference type="Proteomes" id="UP000594262"/>
    </source>
</evidence>
<name>A0A7M5WX50_9CNID</name>
<sequence>MGLFIYCVTMATLVVQVTAQPDGQPAVIVNSKFAVDEHNKIRKLYDYTNNELLNQGPLAVNLKLANDAKDCIDLMFQNIEKPEWQSKYHPCNPSKKSQGENILHHFHPLDQINLKLTMMKQKPTLGGLLKLGLKK</sequence>
<dbReference type="AlphaFoldDB" id="A0A7M5WX50"/>
<feature type="signal peptide" evidence="1">
    <location>
        <begin position="1"/>
        <end position="19"/>
    </location>
</feature>
<dbReference type="EnsemblMetazoa" id="CLYHEMT014147.2">
    <property type="protein sequence ID" value="CLYHEMP014147.2"/>
    <property type="gene ID" value="CLYHEMG014147"/>
</dbReference>
<feature type="chain" id="PRO_5036206779" description="Cnidarian restricted protein" evidence="1">
    <location>
        <begin position="20"/>
        <end position="135"/>
    </location>
</feature>
<evidence type="ECO:0000313" key="2">
    <source>
        <dbReference type="EnsemblMetazoa" id="CLYHEMP014147.2"/>
    </source>
</evidence>
<dbReference type="Proteomes" id="UP000594262">
    <property type="component" value="Unplaced"/>
</dbReference>